<dbReference type="Pfam" id="PF00656">
    <property type="entry name" value="Peptidase_C14"/>
    <property type="match status" value="1"/>
</dbReference>
<dbReference type="OrthoDB" id="8447555at2"/>
<evidence type="ECO:0000259" key="1">
    <source>
        <dbReference type="Pfam" id="PF00656"/>
    </source>
</evidence>
<evidence type="ECO:0008006" key="5">
    <source>
        <dbReference type="Google" id="ProtNLM"/>
    </source>
</evidence>
<dbReference type="Gene3D" id="3.40.50.1820">
    <property type="entry name" value="alpha/beta hydrolase"/>
    <property type="match status" value="1"/>
</dbReference>
<proteinExistence type="predicted"/>
<organism evidence="3 4">
    <name type="scientific">Agromyces protaetiae</name>
    <dbReference type="NCBI Taxonomy" id="2509455"/>
    <lineage>
        <taxon>Bacteria</taxon>
        <taxon>Bacillati</taxon>
        <taxon>Actinomycetota</taxon>
        <taxon>Actinomycetes</taxon>
        <taxon>Micrococcales</taxon>
        <taxon>Microbacteriaceae</taxon>
        <taxon>Agromyces</taxon>
    </lineage>
</organism>
<dbReference type="GO" id="GO:0005737">
    <property type="term" value="C:cytoplasm"/>
    <property type="evidence" value="ECO:0007669"/>
    <property type="project" value="TreeGrafter"/>
</dbReference>
<dbReference type="SUPFAM" id="SSF53474">
    <property type="entry name" value="alpha/beta-Hydrolases"/>
    <property type="match status" value="1"/>
</dbReference>
<dbReference type="PANTHER" id="PTHR48104">
    <property type="entry name" value="METACASPASE-4"/>
    <property type="match status" value="1"/>
</dbReference>
<evidence type="ECO:0000259" key="2">
    <source>
        <dbReference type="Pfam" id="PF24096"/>
    </source>
</evidence>
<dbReference type="InterPro" id="IPR011600">
    <property type="entry name" value="Pept_C14_caspase"/>
</dbReference>
<reference evidence="3 4" key="1">
    <citation type="submission" date="2019-01" db="EMBL/GenBank/DDBJ databases">
        <title>Genome sequencing of strain FW100M-8.</title>
        <authorList>
            <person name="Heo J."/>
            <person name="Kim S.-J."/>
            <person name="Kim J.-S."/>
            <person name="Hong S.-B."/>
            <person name="Kwon S.-W."/>
        </authorList>
    </citation>
    <scope>NUCLEOTIDE SEQUENCE [LARGE SCALE GENOMIC DNA]</scope>
    <source>
        <strain evidence="3 4">FW100M-8</strain>
    </source>
</reference>
<gene>
    <name evidence="3" type="ORF">ET445_00730</name>
</gene>
<dbReference type="EMBL" id="CP035491">
    <property type="protein sequence ID" value="QAY72074.1"/>
    <property type="molecule type" value="Genomic_DNA"/>
</dbReference>
<name>A0A4P6F8J6_9MICO</name>
<feature type="domain" description="Peptidase C14 caspase" evidence="1">
    <location>
        <begin position="6"/>
        <end position="278"/>
    </location>
</feature>
<dbReference type="GO" id="GO:0006508">
    <property type="term" value="P:proteolysis"/>
    <property type="evidence" value="ECO:0007669"/>
    <property type="project" value="InterPro"/>
</dbReference>
<dbReference type="SUPFAM" id="SSF52129">
    <property type="entry name" value="Caspase-like"/>
    <property type="match status" value="1"/>
</dbReference>
<dbReference type="AlphaFoldDB" id="A0A4P6F8J6"/>
<dbReference type="PANTHER" id="PTHR48104:SF30">
    <property type="entry name" value="METACASPASE-1"/>
    <property type="match status" value="1"/>
</dbReference>
<dbReference type="InterPro" id="IPR029030">
    <property type="entry name" value="Caspase-like_dom_sf"/>
</dbReference>
<evidence type="ECO:0000313" key="4">
    <source>
        <dbReference type="Proteomes" id="UP000291259"/>
    </source>
</evidence>
<dbReference type="InterPro" id="IPR050452">
    <property type="entry name" value="Metacaspase"/>
</dbReference>
<accession>A0A4P6F8J6</accession>
<dbReference type="Gene3D" id="3.40.50.1460">
    <property type="match status" value="1"/>
</dbReference>
<dbReference type="KEGG" id="agf:ET445_00730"/>
<dbReference type="InterPro" id="IPR029058">
    <property type="entry name" value="AB_hydrolase_fold"/>
</dbReference>
<dbReference type="GO" id="GO:0004197">
    <property type="term" value="F:cysteine-type endopeptidase activity"/>
    <property type="evidence" value="ECO:0007669"/>
    <property type="project" value="InterPro"/>
</dbReference>
<feature type="domain" description="DUF7379" evidence="2">
    <location>
        <begin position="867"/>
        <end position="983"/>
    </location>
</feature>
<dbReference type="RefSeq" id="WP_129187927.1">
    <property type="nucleotide sequence ID" value="NZ_CP035491.1"/>
</dbReference>
<protein>
    <recommendedName>
        <fullName evidence="5">Caspase family protein</fullName>
    </recommendedName>
</protein>
<sequence length="1133" mass="120902">MGKRVFALLVGIDEYPDPVPRLAGCKNDVDAIESLLSARVASAGDTFHPLRLVDEQATRDEVIDAFRSHLGQAGEGDVALFYYSGHGSQESAPQEFWSIEPDHLDETLVLFDSRSPGKWDLADKELAVLLSETEASSPHVLVVLDCCHSGSGTRGPLEDGTAIRRAPLDRRARPIEAFLPGAARVAEGGAAVSKPAVLGDSGWAIRSPRHVLLSGCRSNETSKEVTHEGKARGAMSVALHQALSTSGGGSSYRDIHRRVSAGVRASVREQNPQLETSAAEDLDRTFLDGAIAPLPGHFVVTRAGAKLVIDGGQVHGIVAPVGGEFTVVGVLAVSGERVATARVTEVRVGDSTIELDAGTALEDVDGLHAIVIASPVSPIRVAIDGDVARVAALRDALRARDTDGPLLVAETTDFSAAELRVDALPDRYRVRRSVGERDLCPSALGPEETIGMLEHLARWSRVAALRNGATRLPDDVVAVTVSGESKPLPDGSGRLQTEVDGRYRFEYVAGDDGRPRPAEYTVTVANTAERSLFIGLLDLTDTFGVYCDDPIGYFELQGGEEKAIELKATVPQRLFERGRTEVTDLLKLVVSTSEFDPRTVVQDDLDPTALPEREVATRGGGESPKSTLDRLMRRVGTRRAEPAGGSEIADWFTIDVEVTAVRPRDGVEVDPVRTVEIADGVRVRPHPGLQATLRLTHASDATRDLGAAPVPAALQIDGIEPFGLVATRGGEAELDSVVVEFGGGASGLDAVTPASPLVLELDRSLGDDERVLPFAWDGEFYIPLGFGRATAAGSEIVIQRLPEPVSTTRSLFGSIRILFRRLIRETLGIGDDYPLLQVATVADDGEVEYERDPDEVRRRVAAARSVLLYVHGIIGDTKEMARSSRFAAGETPVGAGFDVILTFDYESIGTGIADTGKALAKRLVAAGLGTGHGKRLDIVAHSMGGLVSRYAIEVERSVDVSTLVTFGTPNAGSPWPTVQDWATTGLGLAANAFAFTAWPVAVVGWLVGALERVDAGLDDLAPDSDFYRELKKHGQDPGVQYHVIVGDRSLVETADPGTVKRLVAKLMRVATDLPFFGQPNDIAVSVVSAKSFPAWAIRPPVSDILPSDHLSYFRTPATLRKLAQAIGDVPPDA</sequence>
<dbReference type="InterPro" id="IPR055803">
    <property type="entry name" value="DUF7379"/>
</dbReference>
<keyword evidence="4" id="KW-1185">Reference proteome</keyword>
<dbReference type="Pfam" id="PF24096">
    <property type="entry name" value="DUF7379"/>
    <property type="match status" value="1"/>
</dbReference>
<dbReference type="Proteomes" id="UP000291259">
    <property type="component" value="Chromosome"/>
</dbReference>
<evidence type="ECO:0000313" key="3">
    <source>
        <dbReference type="EMBL" id="QAY72074.1"/>
    </source>
</evidence>